<accession>A0AAV3Z0E6</accession>
<dbReference type="AlphaFoldDB" id="A0AAV3Z0E6"/>
<evidence type="ECO:0000313" key="1">
    <source>
        <dbReference type="EMBL" id="GFN88798.1"/>
    </source>
</evidence>
<sequence>MSDLVHQATIMVLHSTLSSASWSLITPFLYGHQSVLNHAIALRSSVSPVLCFSVIEACHFRGFCLLFSSLDCVIPASVFITVTFVSLQRQCSVQSGLCQCSASIHNGQVCVTAAPVFSTVWFEHHSTSIQYSQVSVTEALVFSVVWFVSVHTSGQSSLVCVIEAPEFCTVWFVSLQHQCLVQPGLYHCSTSAHYRQVCVTAAPVFSTVWFEHNSTSIQYSQVSVTAALVFSVVWFVSVHTSGQSSLVCVIEAPEFCTVWFASLYPQFS</sequence>
<comment type="caution">
    <text evidence="1">The sequence shown here is derived from an EMBL/GenBank/DDBJ whole genome shotgun (WGS) entry which is preliminary data.</text>
</comment>
<evidence type="ECO:0000313" key="2">
    <source>
        <dbReference type="Proteomes" id="UP000735302"/>
    </source>
</evidence>
<protein>
    <submittedName>
        <fullName evidence="1">Uncharacterized protein</fullName>
    </submittedName>
</protein>
<name>A0AAV3Z0E6_9GAST</name>
<organism evidence="1 2">
    <name type="scientific">Plakobranchus ocellatus</name>
    <dbReference type="NCBI Taxonomy" id="259542"/>
    <lineage>
        <taxon>Eukaryota</taxon>
        <taxon>Metazoa</taxon>
        <taxon>Spiralia</taxon>
        <taxon>Lophotrochozoa</taxon>
        <taxon>Mollusca</taxon>
        <taxon>Gastropoda</taxon>
        <taxon>Heterobranchia</taxon>
        <taxon>Euthyneura</taxon>
        <taxon>Panpulmonata</taxon>
        <taxon>Sacoglossa</taxon>
        <taxon>Placobranchoidea</taxon>
        <taxon>Plakobranchidae</taxon>
        <taxon>Plakobranchus</taxon>
    </lineage>
</organism>
<proteinExistence type="predicted"/>
<gene>
    <name evidence="1" type="ORF">PoB_001530400</name>
</gene>
<dbReference type="EMBL" id="BLXT01001882">
    <property type="protein sequence ID" value="GFN88798.1"/>
    <property type="molecule type" value="Genomic_DNA"/>
</dbReference>
<reference evidence="1 2" key="1">
    <citation type="journal article" date="2021" name="Elife">
        <title>Chloroplast acquisition without the gene transfer in kleptoplastic sea slugs, Plakobranchus ocellatus.</title>
        <authorList>
            <person name="Maeda T."/>
            <person name="Takahashi S."/>
            <person name="Yoshida T."/>
            <person name="Shimamura S."/>
            <person name="Takaki Y."/>
            <person name="Nagai Y."/>
            <person name="Toyoda A."/>
            <person name="Suzuki Y."/>
            <person name="Arimoto A."/>
            <person name="Ishii H."/>
            <person name="Satoh N."/>
            <person name="Nishiyama T."/>
            <person name="Hasebe M."/>
            <person name="Maruyama T."/>
            <person name="Minagawa J."/>
            <person name="Obokata J."/>
            <person name="Shigenobu S."/>
        </authorList>
    </citation>
    <scope>NUCLEOTIDE SEQUENCE [LARGE SCALE GENOMIC DNA]</scope>
</reference>
<dbReference type="Proteomes" id="UP000735302">
    <property type="component" value="Unassembled WGS sequence"/>
</dbReference>
<keyword evidence="2" id="KW-1185">Reference proteome</keyword>